<feature type="region of interest" description="Disordered" evidence="1">
    <location>
        <begin position="19"/>
        <end position="130"/>
    </location>
</feature>
<dbReference type="eggNOG" id="ENOG5033K7F">
    <property type="taxonomic scope" value="Bacteria"/>
</dbReference>
<comment type="caution">
    <text evidence="2">The sequence shown here is derived from an EMBL/GenBank/DDBJ whole genome shotgun (WGS) entry which is preliminary data.</text>
</comment>
<feature type="compositionally biased region" description="Basic and acidic residues" evidence="1">
    <location>
        <begin position="22"/>
        <end position="37"/>
    </location>
</feature>
<reference evidence="2 3" key="1">
    <citation type="submission" date="2013-04" db="EMBL/GenBank/DDBJ databases">
        <title>Draft genome of the heavy metal tolerant bacterium Lysinibacillus sphaericus strain OT4b.31.</title>
        <authorList>
            <person name="Pena-Montenegro T.D."/>
            <person name="Dussan J."/>
        </authorList>
    </citation>
    <scope>NUCLEOTIDE SEQUENCE [LARGE SCALE GENOMIC DNA]</scope>
    <source>
        <strain evidence="2 3">OT4b.31</strain>
    </source>
</reference>
<dbReference type="Proteomes" id="UP000013911">
    <property type="component" value="Unassembled WGS sequence"/>
</dbReference>
<organism evidence="2 3">
    <name type="scientific">Lysinibacillus sphaericus OT4b.31</name>
    <dbReference type="NCBI Taxonomy" id="1285586"/>
    <lineage>
        <taxon>Bacteria</taxon>
        <taxon>Bacillati</taxon>
        <taxon>Bacillota</taxon>
        <taxon>Bacilli</taxon>
        <taxon>Bacillales</taxon>
        <taxon>Bacillaceae</taxon>
        <taxon>Lysinibacillus</taxon>
    </lineage>
</organism>
<feature type="compositionally biased region" description="Basic and acidic residues" evidence="1">
    <location>
        <begin position="73"/>
        <end position="95"/>
    </location>
</feature>
<protein>
    <submittedName>
        <fullName evidence="2">Uncharacterized protein</fullName>
    </submittedName>
</protein>
<evidence type="ECO:0000256" key="1">
    <source>
        <dbReference type="SAM" id="MobiDB-lite"/>
    </source>
</evidence>
<dbReference type="OrthoDB" id="2734847at2"/>
<dbReference type="HOGENOM" id="CLU_1685430_0_0_9"/>
<gene>
    <name evidence="2" type="ORF">H131_14903</name>
</gene>
<sequence>MEQLIIFAIIAIVSSLFSKSKNNKEQKQMPPFNKDEQPQPPVIMKSEETKPQRPTMKRQSFEDFAREFLGNTEAERPKVEAREVHVKPAEEKVREQMPSYVAPPLIPTEPSSRTSNRSSIGRLAAGKKEVHVAGTEKNFQLPTSKKAFMQAVVMAEVLGPPKAKRK</sequence>
<feature type="compositionally biased region" description="Polar residues" evidence="1">
    <location>
        <begin position="109"/>
        <end position="119"/>
    </location>
</feature>
<dbReference type="AlphaFoldDB" id="R7ZCC7"/>
<accession>R7ZCC7</accession>
<evidence type="ECO:0000313" key="3">
    <source>
        <dbReference type="Proteomes" id="UP000013911"/>
    </source>
</evidence>
<dbReference type="RefSeq" id="WP_010859916.1">
    <property type="nucleotide sequence ID" value="NZ_KB933398.1"/>
</dbReference>
<evidence type="ECO:0000313" key="2">
    <source>
        <dbReference type="EMBL" id="EON71782.1"/>
    </source>
</evidence>
<dbReference type="PATRIC" id="fig|1285586.5.peg.3050"/>
<proteinExistence type="predicted"/>
<dbReference type="EMBL" id="AQPX01000021">
    <property type="protein sequence ID" value="EON71782.1"/>
    <property type="molecule type" value="Genomic_DNA"/>
</dbReference>
<name>R7ZCC7_LYSSH</name>